<evidence type="ECO:0000256" key="1">
    <source>
        <dbReference type="ARBA" id="ARBA00022833"/>
    </source>
</evidence>
<keyword evidence="5" id="KW-1185">Reference proteome</keyword>
<keyword evidence="1" id="KW-0862">Zinc</keyword>
<evidence type="ECO:0000313" key="5">
    <source>
        <dbReference type="Proteomes" id="UP000731519"/>
    </source>
</evidence>
<dbReference type="Gene3D" id="3.40.50.10320">
    <property type="entry name" value="LmbE-like"/>
    <property type="match status" value="1"/>
</dbReference>
<gene>
    <name evidence="3" type="ORF">BG846_02518</name>
    <name evidence="2" type="ORF">K701_13995</name>
</gene>
<protein>
    <submittedName>
        <fullName evidence="3">GlcNAc-PI de-N-acetylase</fullName>
    </submittedName>
</protein>
<sequence length="246" mass="26661">MSDPVPLATGRAFFFYTGHQDDESLWAGQVIAHHALVGREVHIVLGSDGSTSAIRHALNGTEPNGWWGGYHYPQREGIAAPLDYKAFAEARDRELLRAAAQLGVPAGRVHLRVPERSSTITVAEAERLILQYEAQYPGAGHYTTHWTDPDPTHAALGQALRNLVVAGTITDGRWVVRRSQIGKVPGAVEYAVPSTYAAQARHMARSACRAYGAWAPPESYAIGRHSVPAELDWAESGAANVIVKNP</sequence>
<evidence type="ECO:0000313" key="4">
    <source>
        <dbReference type="Proteomes" id="UP000194318"/>
    </source>
</evidence>
<proteinExistence type="predicted"/>
<reference evidence="3 4" key="2">
    <citation type="submission" date="2016-09" db="EMBL/GenBank/DDBJ databases">
        <title>Streptomyces fradiae DSM40063, a candidate organism with high potential of specific P450 cytochromes.</title>
        <authorList>
            <person name="Grumaz C."/>
            <person name="Vainshtein Y."/>
            <person name="Kirstahler P."/>
            <person name="Sohn K."/>
        </authorList>
    </citation>
    <scope>NUCLEOTIDE SEQUENCE [LARGE SCALE GENOMIC DNA]</scope>
    <source>
        <strain evidence="3 4">DSM 40063</strain>
    </source>
</reference>
<dbReference type="InterPro" id="IPR024078">
    <property type="entry name" value="LmbE-like_dom_sf"/>
</dbReference>
<reference evidence="2 5" key="1">
    <citation type="submission" date="2013-05" db="EMBL/GenBank/DDBJ databases">
        <title>Genome Sequence of Streptomyces fradiae.</title>
        <authorList>
            <person name="Kirby R."/>
        </authorList>
    </citation>
    <scope>NUCLEOTIDE SEQUENCE [LARGE SCALE GENOMIC DNA]</scope>
    <source>
        <strain evidence="2 5">ATCC 10745</strain>
    </source>
</reference>
<dbReference type="Proteomes" id="UP000194318">
    <property type="component" value="Unassembled WGS sequence"/>
</dbReference>
<dbReference type="EMBL" id="ASYR01000016">
    <property type="protein sequence ID" value="KAF0649215.1"/>
    <property type="molecule type" value="Genomic_DNA"/>
</dbReference>
<dbReference type="EMBL" id="MIFZ01000217">
    <property type="protein sequence ID" value="OSY51844.1"/>
    <property type="molecule type" value="Genomic_DNA"/>
</dbReference>
<dbReference type="InterPro" id="IPR003737">
    <property type="entry name" value="GlcNAc_PI_deacetylase-related"/>
</dbReference>
<evidence type="ECO:0000313" key="3">
    <source>
        <dbReference type="EMBL" id="OSY51844.1"/>
    </source>
</evidence>
<dbReference type="GO" id="GO:0016137">
    <property type="term" value="P:glycoside metabolic process"/>
    <property type="evidence" value="ECO:0007669"/>
    <property type="project" value="UniProtKB-ARBA"/>
</dbReference>
<comment type="caution">
    <text evidence="3">The sequence shown here is derived from an EMBL/GenBank/DDBJ whole genome shotgun (WGS) entry which is preliminary data.</text>
</comment>
<dbReference type="GeneID" id="91403021"/>
<dbReference type="RefSeq" id="WP_031129083.1">
    <property type="nucleotide sequence ID" value="NZ_ASYR01000016.1"/>
</dbReference>
<dbReference type="AlphaFoldDB" id="A0A1Y2NWF3"/>
<dbReference type="Pfam" id="PF02585">
    <property type="entry name" value="PIG-L"/>
    <property type="match status" value="1"/>
</dbReference>
<organism evidence="3 4">
    <name type="scientific">Streptomyces fradiae ATCC 10745 = DSM 40063</name>
    <dbReference type="NCBI Taxonomy" id="1319510"/>
    <lineage>
        <taxon>Bacteria</taxon>
        <taxon>Bacillati</taxon>
        <taxon>Actinomycetota</taxon>
        <taxon>Actinomycetes</taxon>
        <taxon>Kitasatosporales</taxon>
        <taxon>Streptomycetaceae</taxon>
        <taxon>Streptomyces</taxon>
    </lineage>
</organism>
<evidence type="ECO:0000313" key="2">
    <source>
        <dbReference type="EMBL" id="KAF0649215.1"/>
    </source>
</evidence>
<dbReference type="SUPFAM" id="SSF102588">
    <property type="entry name" value="LmbE-like"/>
    <property type="match status" value="1"/>
</dbReference>
<accession>A0A1Y2NWF3</accession>
<name>A0A1Y2NWF3_STRFR</name>
<dbReference type="Proteomes" id="UP000731519">
    <property type="component" value="Unassembled WGS sequence"/>
</dbReference>